<accession>A0A6C0BJL5</accession>
<dbReference type="Gene3D" id="3.40.50.11350">
    <property type="match status" value="1"/>
</dbReference>
<reference evidence="1" key="1">
    <citation type="journal article" date="2020" name="Nature">
        <title>Giant virus diversity and host interactions through global metagenomics.</title>
        <authorList>
            <person name="Schulz F."/>
            <person name="Roux S."/>
            <person name="Paez-Espino D."/>
            <person name="Jungbluth S."/>
            <person name="Walsh D.A."/>
            <person name="Denef V.J."/>
            <person name="McMahon K.D."/>
            <person name="Konstantinidis K.T."/>
            <person name="Eloe-Fadrosh E.A."/>
            <person name="Kyrpides N.C."/>
            <person name="Woyke T."/>
        </authorList>
    </citation>
    <scope>NUCLEOTIDE SEQUENCE</scope>
    <source>
        <strain evidence="1">GVMAG-M-3300014204-73</strain>
    </source>
</reference>
<sequence>MLEEIIHSCYTGLGDCVIGFVSCFLLKTQLERWHTHQPIRLSLAWIGVSCPYINPDFMFRGRLSRRKTPTINCLYSGTDGTLAFSHYYHSPRLLYDISRATHLRIIINQYIGKCLIDAHTSREEIKELTYQAYRYFWTHVIETGKLPFSILATTTTTTDISLCPPSLIPTTWDQIGVIYLRVGDLALCQGQDVSMEIRQHYQRLSSLDTQLPPFLILLGDVDHHLLQQAYQSIYGQTHRQLIPLDGVIRHSSGPMDHEAWRIIFRDLFIMSHCRFFINLTNSSNFPRIVLFLRSETDTPPRQIYFDQQGQLVHITDLSIIFPKHYRF</sequence>
<evidence type="ECO:0000313" key="1">
    <source>
        <dbReference type="EMBL" id="QHS92545.1"/>
    </source>
</evidence>
<dbReference type="AlphaFoldDB" id="A0A6C0BJL5"/>
<proteinExistence type="predicted"/>
<protein>
    <submittedName>
        <fullName evidence="1">Uncharacterized protein</fullName>
    </submittedName>
</protein>
<dbReference type="EMBL" id="MN739181">
    <property type="protein sequence ID" value="QHS92545.1"/>
    <property type="molecule type" value="Genomic_DNA"/>
</dbReference>
<name>A0A6C0BJL5_9ZZZZ</name>
<organism evidence="1">
    <name type="scientific">viral metagenome</name>
    <dbReference type="NCBI Taxonomy" id="1070528"/>
    <lineage>
        <taxon>unclassified sequences</taxon>
        <taxon>metagenomes</taxon>
        <taxon>organismal metagenomes</taxon>
    </lineage>
</organism>